<feature type="region of interest" description="Disordered" evidence="1">
    <location>
        <begin position="850"/>
        <end position="877"/>
    </location>
</feature>
<feature type="region of interest" description="Disordered" evidence="1">
    <location>
        <begin position="2146"/>
        <end position="2175"/>
    </location>
</feature>
<reference evidence="2" key="1">
    <citation type="submission" date="2022-10" db="EMBL/GenBank/DDBJ databases">
        <authorList>
            <person name="Chen Y."/>
            <person name="Dougan E. K."/>
            <person name="Chan C."/>
            <person name="Rhodes N."/>
            <person name="Thang M."/>
        </authorList>
    </citation>
    <scope>NUCLEOTIDE SEQUENCE</scope>
</reference>
<evidence type="ECO:0000313" key="4">
    <source>
        <dbReference type="Proteomes" id="UP001152797"/>
    </source>
</evidence>
<gene>
    <name evidence="2" type="ORF">C1SCF055_LOCUS18262</name>
</gene>
<organism evidence="2">
    <name type="scientific">Cladocopium goreaui</name>
    <dbReference type="NCBI Taxonomy" id="2562237"/>
    <lineage>
        <taxon>Eukaryota</taxon>
        <taxon>Sar</taxon>
        <taxon>Alveolata</taxon>
        <taxon>Dinophyceae</taxon>
        <taxon>Suessiales</taxon>
        <taxon>Symbiodiniaceae</taxon>
        <taxon>Cladocopium</taxon>
    </lineage>
</organism>
<feature type="compositionally biased region" description="Acidic residues" evidence="1">
    <location>
        <begin position="385"/>
        <end position="396"/>
    </location>
</feature>
<feature type="compositionally biased region" description="Polar residues" evidence="1">
    <location>
        <begin position="740"/>
        <end position="749"/>
    </location>
</feature>
<feature type="region of interest" description="Disordered" evidence="1">
    <location>
        <begin position="719"/>
        <end position="824"/>
    </location>
</feature>
<feature type="region of interest" description="Disordered" evidence="1">
    <location>
        <begin position="1528"/>
        <end position="1555"/>
    </location>
</feature>
<evidence type="ECO:0000313" key="3">
    <source>
        <dbReference type="EMBL" id="CAL1144719.1"/>
    </source>
</evidence>
<accession>A0A9P1CGQ3</accession>
<feature type="compositionally biased region" description="Polar residues" evidence="1">
    <location>
        <begin position="558"/>
        <end position="576"/>
    </location>
</feature>
<feature type="region of interest" description="Disordered" evidence="1">
    <location>
        <begin position="385"/>
        <end position="406"/>
    </location>
</feature>
<name>A0A9P1CGQ3_9DINO</name>
<evidence type="ECO:0000256" key="1">
    <source>
        <dbReference type="SAM" id="MobiDB-lite"/>
    </source>
</evidence>
<sequence length="2417" mass="263672">MAATATFASALLHVSVKVDLAGKGDHELICSESSLLPFLEAVHKQAAQSRVPRNRLLSAVQQFEAKALRVDIGGKVNLMYPLRLIPQLCRLMCYQSTQHIDPKAVFIFCVTEDAGSDQRAQRLLPPAPCAARWGCVHELEAFLLAIGCGSTSAPIDEIALDEYNQFQAKEPLMSCFAWLQKPRPTPMLHFTCGKAYEFLKMPYQLFWLINDPCSEPSPSRMRGGVAAELLDSPMASLHATARRIRRRCWPELSVMVDTGKINPKGILYAGLSLAARLLKPHVVLMASSNMMLNVSERPFSSLPKRDQQGVAAAVFFHREWFREYGTVRSQLMLLAFCNSATASVRARGKKSLLTVGDAVRAYIVGEVHAMQARMLEAKLFADNDSETIGPEDNEAEEVAHESGGNALRSRTYRERVSEEMLRLKAMCEAAFAPPTTGFEVMPDGIVILCAAAEREALLKNEICTLLCLKDPDYGIDLMSSNTSSHKNLAVDMNADSLDRECGVKFKGVASKPVSEPKDVDTSDTAETDEINKVEPAAKAACATPIVQELSSEKPEPGTMQSHVESQTGNQPDTTQPAELDPDQHEGCDYDVPQPDTHTSELTLVAVPINADEAPFPECKDESTTIDAGDQTNEKTEETLEQALGEVLLEALGSEWPESLPANVQTDSSDHDDGSGDSGHVKITGHTTDETDDVPNISAPSLASSTPGVDVIDKSCAVKTDANQSDDTDTSGAVSVGVDQPGQSGQSKPQLNKRPHDDVEVSTEAPFSLDDDGGNEPAVCPCPSLDDHTQSLPSGITGSMNDVGSAFGVDENGSSHGPPVDQPHLDTDGKVSTIYEAMQWPTYHTTKLLEHMPNRSVGSSDSESDSDDDMPCPPSPTTQVPGLKKLFKLFDSIPISTAFSGIDAPGTGLSQQIAELNFRILKRNLQRHLNGSAKRESKIGELVHLNAIEWFPSSQTELQIHPSAPEEAPCMNHNGQLCSLLRWGLALLNITGSPCIDYSPMGNEEGVDGPTISFFLTWAALRRKLQASPQEQDHAMAKPAQQFCQALCKEDEDVWQKELDWSCGRPGSRANGESLDVSDPRAFIESFTANEYDFYLQYKALAPKGLFSLNQNPRVKGMKSKVNQEMSTLVKSGTLWFSDYHKRWLTAPEALTCQGFPIDKELSYNTPCCSWAMRTAGLSETKFPSRGVTIGQEQRDSSSVSFSCDTARRSVISLGATAAASFGGSGGGGVATTIGARAHEIKDQLYNPDAKLTDLFGELEPKLMLDAIKKTYNPKAYVDGAGRKLAIVHFLKKSVEEKGVVEDARGRMWVIEREDEESTEAVYLADKQMKETGNHNATLSKSISQGVEAEIFEPMPLEAREFLVKFHNGVDEKRDLMNQLKLVKKAEAAWRHHRLGLGATGRACGGSYEQEYWKFISNRFVRVWRSFRAFDSCKIVANQLSSLNLLDMVVEQLNDGCDVLRSGFTVETSFNAMQTILMMLEVLAFEALKFCVPWVEESPSPVEWIFDRSRPDVAARIVANLAKAAIVTESENNKRPSNGKVPAPKRQKTGGPASFDPLKMVSGEVTTAMVPGTNRAMTFADMLLQSAMNVIAIVDTEFSNAASSSMTQGLLRKTVGPYFSQMLHFAFTGKKVAPGHSKALTNLSKVKAPAMAELLESLIKACLPHFGNASSNESLVEKLQEFLSHAHASGASSVQSVSSSSTPSNSQPKPDEAKFKALVFFATEGLGVRPLAEGDSNDQFGQKLSDRMVELGLLSKKKTEMEVEGGGSASDATLRQAPLLGKMLLALKAGCSCSSSMTDEDSQCAYHSADASLEDMIYDVGRILYAEYPPIVQEYVATITDKFKTTWQLPPLIMSVGLSEDVVLKLRCIRAACVLEMFDFLAHSPGSGSGRVPFENAQLATLVKLFRSRKKLERSLVDMDNAMVDRHHFVAGWAEIFAKSSDIMPNMKSLGSFSIITSDRMDKMERGKLSGAAATAPTQKAANTNTPAEPADLIEDSESWKKLQVMFDVSNAKNTLYGIELSVERKDLVSADDLITLGKTCNVAVLESASFFQSIAGSGATSQIPQTMFAQVNLNDFKDSKLTFFGPIGLECKSITVPMTSMRQDEENAPSLPWLVFGQGFDNVMACECVCPAWTIPSKKIKLTPAQQDKEIAQNAKQQVKPAESSGKENQNPGSVSNVEDELAAFVSEAMGTKKKGKAKATAKGKAAVKAKAKAKGKKQKGAEEFPIAFVDEPLFLFCNILLRWGDGALLDWMGNRAVVPHRLAFSSSQKLNVELPACGSDTTRTVCIDVPKLVFNPRLPLKTDDWEKFAHLTPELMYPGSELPTVIHVPVREVESSFYIPITRGLLPAELIKLQEKSDLEIDHDAIAKHIEIQETWGKQTVWTGLSDVVATHVGDTFSHHRGGGDKTAKELRHLLA</sequence>
<feature type="region of interest" description="Disordered" evidence="1">
    <location>
        <begin position="613"/>
        <end position="636"/>
    </location>
</feature>
<dbReference type="EMBL" id="CAMXCT020001580">
    <property type="protein sequence ID" value="CAL1144719.1"/>
    <property type="molecule type" value="Genomic_DNA"/>
</dbReference>
<dbReference type="Proteomes" id="UP001152797">
    <property type="component" value="Unassembled WGS sequence"/>
</dbReference>
<feature type="region of interest" description="Disordered" evidence="1">
    <location>
        <begin position="509"/>
        <end position="538"/>
    </location>
</feature>
<evidence type="ECO:0000313" key="2">
    <source>
        <dbReference type="EMBL" id="CAI3991344.1"/>
    </source>
</evidence>
<feature type="compositionally biased region" description="Polar residues" evidence="1">
    <location>
        <begin position="697"/>
        <end position="706"/>
    </location>
</feature>
<feature type="compositionally biased region" description="Low complexity" evidence="1">
    <location>
        <begin position="1971"/>
        <end position="1987"/>
    </location>
</feature>
<proteinExistence type="predicted"/>
<reference evidence="3" key="2">
    <citation type="submission" date="2024-04" db="EMBL/GenBank/DDBJ databases">
        <authorList>
            <person name="Chen Y."/>
            <person name="Shah S."/>
            <person name="Dougan E. K."/>
            <person name="Thang M."/>
            <person name="Chan C."/>
        </authorList>
    </citation>
    <scope>NUCLEOTIDE SEQUENCE [LARGE SCALE GENOMIC DNA]</scope>
</reference>
<feature type="region of interest" description="Disordered" evidence="1">
    <location>
        <begin position="1969"/>
        <end position="1989"/>
    </location>
</feature>
<dbReference type="EMBL" id="CAMXCT030001580">
    <property type="protein sequence ID" value="CAL4778656.1"/>
    <property type="molecule type" value="Genomic_DNA"/>
</dbReference>
<feature type="compositionally biased region" description="Polar residues" evidence="1">
    <location>
        <begin position="789"/>
        <end position="801"/>
    </location>
</feature>
<feature type="region of interest" description="Disordered" evidence="1">
    <location>
        <begin position="550"/>
        <end position="596"/>
    </location>
</feature>
<comment type="caution">
    <text evidence="2">The sequence shown here is derived from an EMBL/GenBank/DDBJ whole genome shotgun (WGS) entry which is preliminary data.</text>
</comment>
<protein>
    <submittedName>
        <fullName evidence="2">Uncharacterized protein</fullName>
    </submittedName>
</protein>
<dbReference type="EMBL" id="CAMXCT010001580">
    <property type="protein sequence ID" value="CAI3991344.1"/>
    <property type="molecule type" value="Genomic_DNA"/>
</dbReference>
<feature type="region of interest" description="Disordered" evidence="1">
    <location>
        <begin position="658"/>
        <end position="707"/>
    </location>
</feature>
<keyword evidence="4" id="KW-1185">Reference proteome</keyword>